<accession>A0A3A4K4Q6</accession>
<evidence type="ECO:0000256" key="1">
    <source>
        <dbReference type="SAM" id="MobiDB-lite"/>
    </source>
</evidence>
<organism evidence="2 3">
    <name type="scientific">Nocardia panacis</name>
    <dbReference type="NCBI Taxonomy" id="2340916"/>
    <lineage>
        <taxon>Bacteria</taxon>
        <taxon>Bacillati</taxon>
        <taxon>Actinomycetota</taxon>
        <taxon>Actinomycetes</taxon>
        <taxon>Mycobacteriales</taxon>
        <taxon>Nocardiaceae</taxon>
        <taxon>Nocardia</taxon>
    </lineage>
</organism>
<sequence length="76" mass="7812">MAADPSILTDAVSAYVASMDDKEFASFTAAVREPDSAPDGNASGSAPAPQPSRQAASQQAQEQLAKRFGNRNGASK</sequence>
<evidence type="ECO:0000313" key="3">
    <source>
        <dbReference type="Proteomes" id="UP000266677"/>
    </source>
</evidence>
<name>A0A3A4K4Q6_9NOCA</name>
<feature type="compositionally biased region" description="Low complexity" evidence="1">
    <location>
        <begin position="42"/>
        <end position="63"/>
    </location>
</feature>
<evidence type="ECO:0000313" key="2">
    <source>
        <dbReference type="EMBL" id="RJO80231.1"/>
    </source>
</evidence>
<dbReference type="Proteomes" id="UP000266677">
    <property type="component" value="Unassembled WGS sequence"/>
</dbReference>
<gene>
    <name evidence="2" type="ORF">D5S18_00305</name>
</gene>
<protein>
    <submittedName>
        <fullName evidence="2">Uncharacterized protein</fullName>
    </submittedName>
</protein>
<dbReference type="AlphaFoldDB" id="A0A3A4K4Q6"/>
<proteinExistence type="predicted"/>
<feature type="region of interest" description="Disordered" evidence="1">
    <location>
        <begin position="32"/>
        <end position="76"/>
    </location>
</feature>
<comment type="caution">
    <text evidence="2">The sequence shown here is derived from an EMBL/GenBank/DDBJ whole genome shotgun (WGS) entry which is preliminary data.</text>
</comment>
<dbReference type="RefSeq" id="WP_120036755.1">
    <property type="nucleotide sequence ID" value="NZ_QZFU01000005.1"/>
</dbReference>
<reference evidence="2 3" key="1">
    <citation type="submission" date="2018-09" db="EMBL/GenBank/DDBJ databases">
        <title>YIM PH21274 draft genome.</title>
        <authorList>
            <person name="Miao C."/>
        </authorList>
    </citation>
    <scope>NUCLEOTIDE SEQUENCE [LARGE SCALE GENOMIC DNA]</scope>
    <source>
        <strain evidence="2 3">YIM PH 21724</strain>
    </source>
</reference>
<keyword evidence="3" id="KW-1185">Reference proteome</keyword>
<dbReference type="EMBL" id="QZFU01000005">
    <property type="protein sequence ID" value="RJO80231.1"/>
    <property type="molecule type" value="Genomic_DNA"/>
</dbReference>